<feature type="transmembrane region" description="Helical" evidence="1">
    <location>
        <begin position="27"/>
        <end position="47"/>
    </location>
</feature>
<reference evidence="2 3" key="1">
    <citation type="submission" date="2018-05" db="EMBL/GenBank/DDBJ databases">
        <title>Draft genome sequences of Dehalococcoides mccartyi strains RC and KS.</title>
        <authorList>
            <person name="Higgins S.A."/>
            <person name="Padilla-Crespo E."/>
            <person name="Loeffler F.E."/>
        </authorList>
    </citation>
    <scope>NUCLEOTIDE SEQUENCE [LARGE SCALE GENOMIC DNA]</scope>
    <source>
        <strain evidence="2 3">RC</strain>
    </source>
</reference>
<keyword evidence="1" id="KW-1133">Transmembrane helix</keyword>
<evidence type="ECO:0000313" key="2">
    <source>
        <dbReference type="EMBL" id="RAL69501.1"/>
    </source>
</evidence>
<dbReference type="EMBL" id="QGLC01000009">
    <property type="protein sequence ID" value="RAL69501.1"/>
    <property type="molecule type" value="Genomic_DNA"/>
</dbReference>
<evidence type="ECO:0000313" key="3">
    <source>
        <dbReference type="Proteomes" id="UP000249146"/>
    </source>
</evidence>
<organism evidence="2 3">
    <name type="scientific">Dehalococcoides mccartyi</name>
    <dbReference type="NCBI Taxonomy" id="61435"/>
    <lineage>
        <taxon>Bacteria</taxon>
        <taxon>Bacillati</taxon>
        <taxon>Chloroflexota</taxon>
        <taxon>Dehalococcoidia</taxon>
        <taxon>Dehalococcoidales</taxon>
        <taxon>Dehalococcoidaceae</taxon>
        <taxon>Dehalococcoides</taxon>
    </lineage>
</organism>
<gene>
    <name evidence="2" type="ORF">C1G87_0486</name>
</gene>
<protein>
    <submittedName>
        <fullName evidence="2">Uncharacterized protein</fullName>
    </submittedName>
</protein>
<dbReference type="Proteomes" id="UP000249146">
    <property type="component" value="Unassembled WGS sequence"/>
</dbReference>
<dbReference type="AlphaFoldDB" id="A0A328EQ55"/>
<proteinExistence type="predicted"/>
<name>A0A328EQ55_9CHLR</name>
<comment type="caution">
    <text evidence="2">The sequence shown here is derived from an EMBL/GenBank/DDBJ whole genome shotgun (WGS) entry which is preliminary data.</text>
</comment>
<keyword evidence="1" id="KW-0812">Transmembrane</keyword>
<sequence length="68" mass="7768">MNCATELNKINCNCTYEPVKGKASVAVAYPIIWLWTGFRPVLFRIMLKKHMTVLLNASPEWSARKVDV</sequence>
<keyword evidence="1" id="KW-0472">Membrane</keyword>
<evidence type="ECO:0000256" key="1">
    <source>
        <dbReference type="SAM" id="Phobius"/>
    </source>
</evidence>
<accession>A0A328EQ55</accession>